<feature type="region of interest" description="Disordered" evidence="2">
    <location>
        <begin position="175"/>
        <end position="226"/>
    </location>
</feature>
<dbReference type="InterPro" id="IPR049492">
    <property type="entry name" value="BD-FAE-like_dom"/>
</dbReference>
<evidence type="ECO:0000256" key="3">
    <source>
        <dbReference type="SAM" id="Phobius"/>
    </source>
</evidence>
<keyword evidence="3" id="KW-0812">Transmembrane</keyword>
<accession>A0A316UAA9</accession>
<feature type="compositionally biased region" description="Low complexity" evidence="2">
    <location>
        <begin position="379"/>
        <end position="395"/>
    </location>
</feature>
<keyword evidence="6" id="KW-1185">Reference proteome</keyword>
<dbReference type="EMBL" id="KZ819323">
    <property type="protein sequence ID" value="PWN22160.1"/>
    <property type="molecule type" value="Genomic_DNA"/>
</dbReference>
<evidence type="ECO:0000256" key="2">
    <source>
        <dbReference type="SAM" id="MobiDB-lite"/>
    </source>
</evidence>
<dbReference type="AlphaFoldDB" id="A0A316UAA9"/>
<feature type="domain" description="BD-FAE-like" evidence="4">
    <location>
        <begin position="256"/>
        <end position="328"/>
    </location>
</feature>
<organism evidence="5 6">
    <name type="scientific">Pseudomicrostroma glucosiphilum</name>
    <dbReference type="NCBI Taxonomy" id="1684307"/>
    <lineage>
        <taxon>Eukaryota</taxon>
        <taxon>Fungi</taxon>
        <taxon>Dikarya</taxon>
        <taxon>Basidiomycota</taxon>
        <taxon>Ustilaginomycotina</taxon>
        <taxon>Exobasidiomycetes</taxon>
        <taxon>Microstromatales</taxon>
        <taxon>Microstromatales incertae sedis</taxon>
        <taxon>Pseudomicrostroma</taxon>
    </lineage>
</organism>
<dbReference type="InterPro" id="IPR050300">
    <property type="entry name" value="GDXG_lipolytic_enzyme"/>
</dbReference>
<sequence length="670" mass="73282">MSTTSPTRQLVEARQPGRVSRYTASFLRYSLLPVIVIGVPAWPVLAVSCAVPFLALVTIPLFIGLSCLLLYSLSWFTYLVLAQADAPTIKSNTSRFLPFLPYAPTKCVKVTWASLQYSLTATKLAFPALLDWSYRRVMILGTAAGSSVVREGILYGSSASAKRLDVYLPPNLSSTRDYEPVSTTASAKRSRKHSTNFDEPPSAVGSDGSILEESGKAKPEEKAPRGTRKAAPVIVFLPSSIPPFSWSSRRKAYLQLALRLRRMGNCVVIPDVTYFPEDRIKQSVSDVREVLRWVGQNISRYGGDPQRIHLMGHGLSAHLALLTLTQEAVVLSREGLLEAQAEREQRHIAREERWQQEEEERKKYAASGSSSPPRPTKVAGTAPPQAATKTTAGGPRRSGDGWVDDSALSGDEVLSPGIQLPNEGRFSRDRGSKGKPDSANNPSLGELADDEHPNFPRASSAIRGASSNSPSIAFPSTPVHSESRMQRYLQSRREGYFDDSDVDDDSILDIPIPNGLRRVEIYSPETEVPPVAGLILFSGISDVIKGFRNETERGIEDLSVLRRSAGPSHTSCLLHSPAHLLYASKNLLNPALLPAKVLLIHGGKDAVVPIEQSTLLKTLLVGIGVNHVRLRAYRQLGHAESVACLFLGMGKGLKRYQKMICQDLDDFLAE</sequence>
<dbReference type="STRING" id="1684307.A0A316UAA9"/>
<gene>
    <name evidence="5" type="ORF">BCV69DRAFT_281163</name>
</gene>
<dbReference type="PANTHER" id="PTHR48081:SF33">
    <property type="entry name" value="KYNURENINE FORMAMIDASE"/>
    <property type="match status" value="1"/>
</dbReference>
<feature type="compositionally biased region" description="Basic and acidic residues" evidence="2">
    <location>
        <begin position="425"/>
        <end position="436"/>
    </location>
</feature>
<dbReference type="PANTHER" id="PTHR48081">
    <property type="entry name" value="AB HYDROLASE SUPERFAMILY PROTEIN C4A8.06C"/>
    <property type="match status" value="1"/>
</dbReference>
<name>A0A316UAA9_9BASI</name>
<keyword evidence="1" id="KW-0378">Hydrolase</keyword>
<dbReference type="Pfam" id="PF20434">
    <property type="entry name" value="BD-FAE"/>
    <property type="match status" value="1"/>
</dbReference>
<dbReference type="Proteomes" id="UP000245942">
    <property type="component" value="Unassembled WGS sequence"/>
</dbReference>
<feature type="transmembrane region" description="Helical" evidence="3">
    <location>
        <begin position="61"/>
        <end position="81"/>
    </location>
</feature>
<evidence type="ECO:0000313" key="6">
    <source>
        <dbReference type="Proteomes" id="UP000245942"/>
    </source>
</evidence>
<keyword evidence="3" id="KW-0472">Membrane</keyword>
<evidence type="ECO:0000256" key="1">
    <source>
        <dbReference type="ARBA" id="ARBA00022801"/>
    </source>
</evidence>
<evidence type="ECO:0000313" key="5">
    <source>
        <dbReference type="EMBL" id="PWN22160.1"/>
    </source>
</evidence>
<feature type="transmembrane region" description="Helical" evidence="3">
    <location>
        <begin position="31"/>
        <end position="55"/>
    </location>
</feature>
<feature type="compositionally biased region" description="Basic and acidic residues" evidence="2">
    <location>
        <begin position="213"/>
        <end position="224"/>
    </location>
</feature>
<protein>
    <recommendedName>
        <fullName evidence="4">BD-FAE-like domain-containing protein</fullName>
    </recommendedName>
</protein>
<dbReference type="InterPro" id="IPR029058">
    <property type="entry name" value="AB_hydrolase_fold"/>
</dbReference>
<dbReference type="GeneID" id="37013610"/>
<dbReference type="RefSeq" id="XP_025349320.1">
    <property type="nucleotide sequence ID" value="XM_025491876.1"/>
</dbReference>
<feature type="compositionally biased region" description="Basic and acidic residues" evidence="2">
    <location>
        <begin position="349"/>
        <end position="363"/>
    </location>
</feature>
<dbReference type="GO" id="GO:0016787">
    <property type="term" value="F:hydrolase activity"/>
    <property type="evidence" value="ECO:0007669"/>
    <property type="project" value="UniProtKB-KW"/>
</dbReference>
<keyword evidence="3" id="KW-1133">Transmembrane helix</keyword>
<evidence type="ECO:0000259" key="4">
    <source>
        <dbReference type="Pfam" id="PF20434"/>
    </source>
</evidence>
<proteinExistence type="predicted"/>
<dbReference type="OrthoDB" id="6495301at2759"/>
<reference evidence="5 6" key="1">
    <citation type="journal article" date="2018" name="Mol. Biol. Evol.">
        <title>Broad Genomic Sampling Reveals a Smut Pathogenic Ancestry of the Fungal Clade Ustilaginomycotina.</title>
        <authorList>
            <person name="Kijpornyongpan T."/>
            <person name="Mondo S.J."/>
            <person name="Barry K."/>
            <person name="Sandor L."/>
            <person name="Lee J."/>
            <person name="Lipzen A."/>
            <person name="Pangilinan J."/>
            <person name="LaButti K."/>
            <person name="Hainaut M."/>
            <person name="Henrissat B."/>
            <person name="Grigoriev I.V."/>
            <person name="Spatafora J.W."/>
            <person name="Aime M.C."/>
        </authorList>
    </citation>
    <scope>NUCLEOTIDE SEQUENCE [LARGE SCALE GENOMIC DNA]</scope>
    <source>
        <strain evidence="5 6">MCA 4718</strain>
    </source>
</reference>
<feature type="compositionally biased region" description="Polar residues" evidence="2">
    <location>
        <begin position="175"/>
        <end position="187"/>
    </location>
</feature>
<dbReference type="SUPFAM" id="SSF53474">
    <property type="entry name" value="alpha/beta-Hydrolases"/>
    <property type="match status" value="1"/>
</dbReference>
<dbReference type="Gene3D" id="3.40.50.1820">
    <property type="entry name" value="alpha/beta hydrolase"/>
    <property type="match status" value="2"/>
</dbReference>
<feature type="region of interest" description="Disordered" evidence="2">
    <location>
        <begin position="349"/>
        <end position="486"/>
    </location>
</feature>